<name>W0EUI1_9BACT</name>
<keyword evidence="4 7" id="KW-1133">Transmembrane helix</keyword>
<dbReference type="HOGENOM" id="CLU_011899_7_3_10"/>
<keyword evidence="6" id="KW-0408">Iron</keyword>
<feature type="transmembrane region" description="Helical" evidence="7">
    <location>
        <begin position="624"/>
        <end position="646"/>
    </location>
</feature>
<dbReference type="PROSITE" id="PS50855">
    <property type="entry name" value="COX1"/>
    <property type="match status" value="1"/>
</dbReference>
<evidence type="ECO:0000256" key="5">
    <source>
        <dbReference type="ARBA" id="ARBA00023136"/>
    </source>
</evidence>
<proteinExistence type="inferred from homology"/>
<evidence type="ECO:0000256" key="4">
    <source>
        <dbReference type="ARBA" id="ARBA00022989"/>
    </source>
</evidence>
<feature type="transmembrane region" description="Helical" evidence="7">
    <location>
        <begin position="402"/>
        <end position="422"/>
    </location>
</feature>
<dbReference type="GO" id="GO:0022904">
    <property type="term" value="P:respiratory electron transport chain"/>
    <property type="evidence" value="ECO:0007669"/>
    <property type="project" value="TreeGrafter"/>
</dbReference>
<dbReference type="InterPro" id="IPR023615">
    <property type="entry name" value="Cyt_c_Oxase_su1_BS"/>
</dbReference>
<accession>W0EUI1</accession>
<keyword evidence="2 6" id="KW-0679">Respiratory chain</keyword>
<dbReference type="PANTHER" id="PTHR10422:SF18">
    <property type="entry name" value="CYTOCHROME C OXIDASE SUBUNIT 1"/>
    <property type="match status" value="1"/>
</dbReference>
<feature type="transmembrane region" description="Helical" evidence="7">
    <location>
        <begin position="257"/>
        <end position="283"/>
    </location>
</feature>
<dbReference type="InterPro" id="IPR036927">
    <property type="entry name" value="Cyt_c_oxase-like_su1_sf"/>
</dbReference>
<evidence type="ECO:0000256" key="7">
    <source>
        <dbReference type="SAM" id="Phobius"/>
    </source>
</evidence>
<keyword evidence="6" id="KW-0813">Transport</keyword>
<feature type="transmembrane region" description="Helical" evidence="7">
    <location>
        <begin position="467"/>
        <end position="492"/>
    </location>
</feature>
<keyword evidence="5 7" id="KW-0472">Membrane</keyword>
<feature type="transmembrane region" description="Helical" evidence="7">
    <location>
        <begin position="303"/>
        <end position="323"/>
    </location>
</feature>
<evidence type="ECO:0000313" key="10">
    <source>
        <dbReference type="Proteomes" id="UP000003586"/>
    </source>
</evidence>
<dbReference type="PRINTS" id="PR01165">
    <property type="entry name" value="CYCOXIDASEI"/>
</dbReference>
<feature type="transmembrane region" description="Helical" evidence="7">
    <location>
        <begin position="576"/>
        <end position="595"/>
    </location>
</feature>
<dbReference type="AlphaFoldDB" id="W0EUI1"/>
<dbReference type="GO" id="GO:0009060">
    <property type="term" value="P:aerobic respiration"/>
    <property type="evidence" value="ECO:0007669"/>
    <property type="project" value="InterPro"/>
</dbReference>
<keyword evidence="6" id="KW-0349">Heme</keyword>
<feature type="transmembrane region" description="Helical" evidence="7">
    <location>
        <begin position="538"/>
        <end position="564"/>
    </location>
</feature>
<comment type="similarity">
    <text evidence="6">Belongs to the heme-copper respiratory oxidase family.</text>
</comment>
<dbReference type="EMBL" id="CP007035">
    <property type="protein sequence ID" value="AHF14475.1"/>
    <property type="molecule type" value="Genomic_DNA"/>
</dbReference>
<organism evidence="9 10">
    <name type="scientific">Niabella soli DSM 19437</name>
    <dbReference type="NCBI Taxonomy" id="929713"/>
    <lineage>
        <taxon>Bacteria</taxon>
        <taxon>Pseudomonadati</taxon>
        <taxon>Bacteroidota</taxon>
        <taxon>Chitinophagia</taxon>
        <taxon>Chitinophagales</taxon>
        <taxon>Chitinophagaceae</taxon>
        <taxon>Niabella</taxon>
    </lineage>
</organism>
<feature type="domain" description="Cytochrome oxidase subunit I profile" evidence="8">
    <location>
        <begin position="141"/>
        <end position="686"/>
    </location>
</feature>
<keyword evidence="10" id="KW-1185">Reference proteome</keyword>
<dbReference type="GO" id="GO:0015990">
    <property type="term" value="P:electron transport coupled proton transport"/>
    <property type="evidence" value="ECO:0007669"/>
    <property type="project" value="TreeGrafter"/>
</dbReference>
<dbReference type="eggNOG" id="COG0843">
    <property type="taxonomic scope" value="Bacteria"/>
</dbReference>
<evidence type="ECO:0000256" key="3">
    <source>
        <dbReference type="ARBA" id="ARBA00022692"/>
    </source>
</evidence>
<dbReference type="STRING" id="929713.NIASO_03285"/>
<dbReference type="Gene3D" id="1.20.210.10">
    <property type="entry name" value="Cytochrome c oxidase-like, subunit I domain"/>
    <property type="match status" value="1"/>
</dbReference>
<dbReference type="SUPFAM" id="SSF81442">
    <property type="entry name" value="Cytochrome c oxidase subunit I-like"/>
    <property type="match status" value="1"/>
</dbReference>
<sequence>MERNELLVPVQKTGTFFRLDSYKLIHFFIGMLSEGAASYQKVRDFSSAFGINYQNSNQPQTGFELHPFASDNIRLAELYLHNRRSVVNKRIVFLNKTKLELLLKLIIKKMMSDSIYMQTETGSNSYQRNSFPTSVPHKETFITKYIFSQDHKMISKQFLTTGIIWAIIGGLFSVLFRLQLGFPEERFPILETLFGHWAAGGMIKPEFYYALTTMHGTVLIFFVLTAGLSGTFANLLIPLQIGARDMASPFMNMLSYWFFFAASVVMLSSLFIQTGPAAGGWTVYPPLSALSSASPGSKEGMDYWIIAMILFVASSLLGGLNYISTILNMRTKGMSMARLPLTIWALLFTAILSVLAFPVLLAALVLLLFDRHLGTSFYLSDIYIGGKALANEGGNAILFQHLFWFLGHPEVYIIILPTMGLVSEIIAVHARKPIFGYTAMVVSLMAICVLSFLVWAHHMFTTGLNPFIGSVFVLFTLLIAVPSAIKVFNWLTTLWRGNIRFTPAMLFAIGFVSLFISGGLTGIWLGNSTIDIYLHDTMFVIAHFHIVMGVSAFFGMFAGIYHWFPKMYGRFMNNTLGFIHFWVTLSGAYLIFWPMHYEGLAGMPRRYLDKSGWASFSQFHQLDAMITVVTIIVFCVQLLFLFNYFYSIYKGRRVRTLNPWQANTLEWTTAIRPGHGNWEDEIPEVYRWPYDYSKGGREHIPQAEPVA</sequence>
<evidence type="ECO:0000256" key="2">
    <source>
        <dbReference type="ARBA" id="ARBA00022660"/>
    </source>
</evidence>
<dbReference type="Pfam" id="PF00115">
    <property type="entry name" value="COX1"/>
    <property type="match status" value="1"/>
</dbReference>
<protein>
    <submittedName>
        <fullName evidence="9">Cytochrome C oxidase</fullName>
    </submittedName>
</protein>
<feature type="transmembrane region" description="Helical" evidence="7">
    <location>
        <begin position="504"/>
        <end position="526"/>
    </location>
</feature>
<keyword evidence="6" id="KW-0479">Metal-binding</keyword>
<gene>
    <name evidence="9" type="ORF">NIASO_03285</name>
</gene>
<evidence type="ECO:0000256" key="6">
    <source>
        <dbReference type="RuleBase" id="RU000370"/>
    </source>
</evidence>
<keyword evidence="3 6" id="KW-0812">Transmembrane</keyword>
<dbReference type="KEGG" id="nso:NIASO_03285"/>
<feature type="transmembrane region" description="Helical" evidence="7">
    <location>
        <begin position="218"/>
        <end position="237"/>
    </location>
</feature>
<evidence type="ECO:0000256" key="1">
    <source>
        <dbReference type="ARBA" id="ARBA00004141"/>
    </source>
</evidence>
<evidence type="ECO:0000259" key="8">
    <source>
        <dbReference type="PROSITE" id="PS50855"/>
    </source>
</evidence>
<dbReference type="PROSITE" id="PS00077">
    <property type="entry name" value="COX1_CUB"/>
    <property type="match status" value="1"/>
</dbReference>
<evidence type="ECO:0000313" key="9">
    <source>
        <dbReference type="EMBL" id="AHF14475.1"/>
    </source>
</evidence>
<dbReference type="GO" id="GO:0004129">
    <property type="term" value="F:cytochrome-c oxidase activity"/>
    <property type="evidence" value="ECO:0007669"/>
    <property type="project" value="InterPro"/>
</dbReference>
<comment type="subcellular location">
    <subcellularLocation>
        <location evidence="1">Membrane</location>
        <topology evidence="1">Multi-pass membrane protein</topology>
    </subcellularLocation>
</comment>
<dbReference type="GO" id="GO:0020037">
    <property type="term" value="F:heme binding"/>
    <property type="evidence" value="ECO:0007669"/>
    <property type="project" value="InterPro"/>
</dbReference>
<dbReference type="PANTHER" id="PTHR10422">
    <property type="entry name" value="CYTOCHROME C OXIDASE SUBUNIT 1"/>
    <property type="match status" value="1"/>
</dbReference>
<dbReference type="InterPro" id="IPR023616">
    <property type="entry name" value="Cyt_c_oxase-like_su1_dom"/>
</dbReference>
<dbReference type="Proteomes" id="UP000003586">
    <property type="component" value="Chromosome"/>
</dbReference>
<dbReference type="GO" id="GO:0016020">
    <property type="term" value="C:membrane"/>
    <property type="evidence" value="ECO:0007669"/>
    <property type="project" value="UniProtKB-SubCell"/>
</dbReference>
<feature type="transmembrane region" description="Helical" evidence="7">
    <location>
        <begin position="434"/>
        <end position="455"/>
    </location>
</feature>
<dbReference type="InterPro" id="IPR000883">
    <property type="entry name" value="Cyt_C_Oxase_1"/>
</dbReference>
<reference evidence="9 10" key="1">
    <citation type="submission" date="2013-12" db="EMBL/GenBank/DDBJ databases">
        <authorList>
            <consortium name="DOE Joint Genome Institute"/>
            <person name="Eisen J."/>
            <person name="Huntemann M."/>
            <person name="Han J."/>
            <person name="Chen A."/>
            <person name="Kyrpides N."/>
            <person name="Mavromatis K."/>
            <person name="Markowitz V."/>
            <person name="Palaniappan K."/>
            <person name="Ivanova N."/>
            <person name="Schaumberg A."/>
            <person name="Pati A."/>
            <person name="Liolios K."/>
            <person name="Nordberg H.P."/>
            <person name="Cantor M.N."/>
            <person name="Hua S.X."/>
            <person name="Woyke T."/>
        </authorList>
    </citation>
    <scope>NUCLEOTIDE SEQUENCE [LARGE SCALE GENOMIC DNA]</scope>
    <source>
        <strain evidence="10">DSM 19437</strain>
    </source>
</reference>
<keyword evidence="6" id="KW-0249">Electron transport</keyword>
<feature type="transmembrane region" description="Helical" evidence="7">
    <location>
        <begin position="158"/>
        <end position="178"/>
    </location>
</feature>
<feature type="transmembrane region" description="Helical" evidence="7">
    <location>
        <begin position="344"/>
        <end position="369"/>
    </location>
</feature>